<dbReference type="RefSeq" id="WP_320552018.1">
    <property type="nucleotide sequence ID" value="NZ_JAQLOK010000005.1"/>
</dbReference>
<evidence type="ECO:0000259" key="1">
    <source>
        <dbReference type="Pfam" id="PF12697"/>
    </source>
</evidence>
<proteinExistence type="predicted"/>
<dbReference type="InterPro" id="IPR000073">
    <property type="entry name" value="AB_hydrolase_1"/>
</dbReference>
<keyword evidence="3" id="KW-1185">Reference proteome</keyword>
<feature type="domain" description="AB hydrolase-1" evidence="1">
    <location>
        <begin position="49"/>
        <end position="249"/>
    </location>
</feature>
<reference evidence="2 3" key="1">
    <citation type="journal article" date="2024" name="Curr. Microbiol.">
        <title>Luteibacter sahnii sp. nov., A Novel Yellow-Colored Xanthomonadin Pigment Producing Probiotic Bacterium from Healthy Rice Seed Microbiome.</title>
        <authorList>
            <person name="Jaiswal G."/>
            <person name="Rana R."/>
            <person name="Nayak P.K."/>
            <person name="Chouhan R."/>
            <person name="Gandhi S.G."/>
            <person name="Patel H.K."/>
            <person name="Patil P.B."/>
        </authorList>
    </citation>
    <scope>NUCLEOTIDE SEQUENCE [LARGE SCALE GENOMIC DNA]</scope>
    <source>
        <strain evidence="2 3">PPL201</strain>
    </source>
</reference>
<dbReference type="Gene3D" id="3.40.50.1820">
    <property type="entry name" value="alpha/beta hydrolase"/>
    <property type="match status" value="1"/>
</dbReference>
<dbReference type="EMBL" id="JARJJS010000001">
    <property type="protein sequence ID" value="MDF4024591.1"/>
    <property type="molecule type" value="Genomic_DNA"/>
</dbReference>
<accession>A0ABT6B939</accession>
<dbReference type="Proteomes" id="UP001528850">
    <property type="component" value="Unassembled WGS sequence"/>
</dbReference>
<name>A0ABT6B939_9GAMM</name>
<keyword evidence="2" id="KW-0378">Hydrolase</keyword>
<dbReference type="InterPro" id="IPR029058">
    <property type="entry name" value="AB_hydrolase_fold"/>
</dbReference>
<organism evidence="2 3">
    <name type="scientific">Luteibacter sahnii</name>
    <dbReference type="NCBI Taxonomy" id="3021977"/>
    <lineage>
        <taxon>Bacteria</taxon>
        <taxon>Pseudomonadati</taxon>
        <taxon>Pseudomonadota</taxon>
        <taxon>Gammaproteobacteria</taxon>
        <taxon>Lysobacterales</taxon>
        <taxon>Rhodanobacteraceae</taxon>
        <taxon>Luteibacter</taxon>
    </lineage>
</organism>
<dbReference type="GO" id="GO:0016787">
    <property type="term" value="F:hydrolase activity"/>
    <property type="evidence" value="ECO:0007669"/>
    <property type="project" value="UniProtKB-KW"/>
</dbReference>
<gene>
    <name evidence="2" type="ORF">P3W24_06420</name>
</gene>
<dbReference type="SUPFAM" id="SSF53474">
    <property type="entry name" value="alpha/beta-Hydrolases"/>
    <property type="match status" value="1"/>
</dbReference>
<evidence type="ECO:0000313" key="3">
    <source>
        <dbReference type="Proteomes" id="UP001528850"/>
    </source>
</evidence>
<protein>
    <submittedName>
        <fullName evidence="2">Alpha/beta hydrolase</fullName>
    </submittedName>
</protein>
<sequence length="277" mass="30209">MIREHAHRFGRARHLIGIAGLPEGSRSNVGVIVVNAGLVHRIGPFRLHVDMARRLNAAGYPSLRFDLSTLGDSGAAGGGLTRTQQVCADLSDAMALLAELAGCDRFVLVGLCSGAQNAHTVAATDPRVAGAVFLDGYAYRTHGYRLRRYVPRMADPSRWMRLFRRRTRDRGVAVAPEPIFAVAPAPRDEVTADFAGMVERGMKLCLVYSGGISDVFNHARQFRECFGKVMDHPAVTTHYAAETDHTYILSGDRSRLVDGIGRWMSRNFPCGITEGAA</sequence>
<evidence type="ECO:0000313" key="2">
    <source>
        <dbReference type="EMBL" id="MDF4024591.1"/>
    </source>
</evidence>
<dbReference type="Pfam" id="PF12697">
    <property type="entry name" value="Abhydrolase_6"/>
    <property type="match status" value="1"/>
</dbReference>
<comment type="caution">
    <text evidence="2">The sequence shown here is derived from an EMBL/GenBank/DDBJ whole genome shotgun (WGS) entry which is preliminary data.</text>
</comment>